<feature type="compositionally biased region" description="Low complexity" evidence="1">
    <location>
        <begin position="1066"/>
        <end position="1083"/>
    </location>
</feature>
<feature type="compositionally biased region" description="Basic and acidic residues" evidence="1">
    <location>
        <begin position="1194"/>
        <end position="1217"/>
    </location>
</feature>
<feature type="region of interest" description="Disordered" evidence="1">
    <location>
        <begin position="536"/>
        <end position="571"/>
    </location>
</feature>
<sequence>MGGVCSRATTKRAEPDPGNAAGKDANENNVSLPKPPAANVAPDGSSSTHVCFTDRNGRAGNTEADVSEWPLSGSALIRPTSADPRSSNAGGDFTRNIALLSVREPPRDAEAKTSSVDTAIGSAASNSTSNNGGAYPSSAQSRPRYDTYFPPGHDAGMRLGAEKYTGVGASPLSAVNSLDLQSFTSTASSGKVSKPRDQVARPSMAQPRANPMIFTDDDTSVVETASSAFATPRELRKSLSSIAGLPRNASIISRGSMMSQQSHGYSYYNSSATCTEYCPMPPPASLPLSAATASLTSAAAQLSQRQQRPQRPPPFSPSQSSNMTVTNVRTNRQALATRSLGGASTPLTRQSSIVGSDCFQSCCSYTDLISSTAGHLTPATPAGAAAEADVRLLSGGYPASTADRASSMGRELYTCRSAYTPSTHARSLSSPAAATHSRGATMLPSALHALFLPPRSPLQTPRGAAGPWSTPSEQQLQQRRQDSLYSGIEDAPASEDFFSVPPSARDLFLARPSTAASTPADRFVLGRGLPNTAAAAAANTSHQSTTTTATGSGSAARTSRSVEKCNFTSPESRYPCSFGEAAALSSLRPISGSFHSGSAPSSLWTDASLLTARMLLEQQQQLSHASAATRKKAASHGKNNSSVSGGASRKGRRVRKRRYPRGDFLLNLNPPPQAALGMGAAATSQENPSPSSTSAADAMAMPPQPSDASNIVTLVDNHGIEATFASSSTASKTSRRKSGTVDDPEAARGVRSTQAYVEAPLPVRDAAAAGGGGGGGNTAALPTSPSGSMSSFSTVASSYRHDILVSASSQGSPEVPQQRPRPKSDTAPCRRRHSSRGAGGGTSKLRSKAASATFSDSAAHGGMERHAPAAKATKGAGAAATGAEATSASLVAPLMTNPKPWVPNGRSTAAAAARAGSRSTADVMTTVTTTTTTTVPPGDPSRRSSLARRSSTSNTSGGGTRAVTAPGRTGGGARPASATAAAAARPSPGGAAKPGPGKGAPRRTSASGSLVPPSPTDARKPKAKRTAAAAAPAATAAAAAREPSGAEESESVVEYSLGIDATMESEGSGVDVVDSGSGSSDSGLQTALGATCPQQPPPQQHADRTADAVKVNDINDDFPAQERVPQPCGSNADDTDEVPLAGFRASPDVSNATAITSLADSTFLQPYTEAQLVTIFGGSAARLHSCDCSNQHLRVSDEGRGGDAAAKDDDNSEDDRAALPADSEVVVAHRAVSSTDGDGMGPYSVSATSGEEVMRAVTPGSAARSNSELPIAKYRDASTLAKEDSVPTALGVSNGEGKGEAATDYSAVDISSHSFSSGSDSHASEVQVVTLH</sequence>
<organism evidence="2 3">
    <name type="scientific">Leishmania mexicana (strain MHOM/GT/2001/U1103)</name>
    <dbReference type="NCBI Taxonomy" id="929439"/>
    <lineage>
        <taxon>Eukaryota</taxon>
        <taxon>Discoba</taxon>
        <taxon>Euglenozoa</taxon>
        <taxon>Kinetoplastea</taxon>
        <taxon>Metakinetoplastina</taxon>
        <taxon>Trypanosomatida</taxon>
        <taxon>Trypanosomatidae</taxon>
        <taxon>Leishmaniinae</taxon>
        <taxon>Leishmania</taxon>
    </lineage>
</organism>
<proteinExistence type="predicted"/>
<feature type="compositionally biased region" description="Low complexity" evidence="1">
    <location>
        <begin position="1311"/>
        <end position="1321"/>
    </location>
</feature>
<feature type="compositionally biased region" description="Basic residues" evidence="1">
    <location>
        <begin position="649"/>
        <end position="659"/>
    </location>
</feature>
<feature type="compositionally biased region" description="Low complexity" evidence="1">
    <location>
        <begin position="869"/>
        <end position="878"/>
    </location>
</feature>
<feature type="compositionally biased region" description="Low complexity" evidence="1">
    <location>
        <begin position="536"/>
        <end position="559"/>
    </location>
</feature>
<evidence type="ECO:0000313" key="3">
    <source>
        <dbReference type="Proteomes" id="UP000007259"/>
    </source>
</evidence>
<name>E9AKU6_LEIMU</name>
<feature type="compositionally biased region" description="Low complexity" evidence="1">
    <location>
        <begin position="784"/>
        <end position="793"/>
    </location>
</feature>
<feature type="compositionally biased region" description="Low complexity" evidence="1">
    <location>
        <begin position="121"/>
        <end position="134"/>
    </location>
</feature>
<feature type="region of interest" description="Disordered" evidence="1">
    <location>
        <begin position="453"/>
        <end position="483"/>
    </location>
</feature>
<feature type="compositionally biased region" description="Low complexity" evidence="1">
    <location>
        <begin position="1026"/>
        <end position="1041"/>
    </location>
</feature>
<dbReference type="OrthoDB" id="267542at2759"/>
<feature type="region of interest" description="Disordered" evidence="1">
    <location>
        <begin position="767"/>
        <end position="793"/>
    </location>
</feature>
<dbReference type="VEuPathDB" id="TriTrypDB:LmxM.06.0670"/>
<feature type="compositionally biased region" description="Polar residues" evidence="1">
    <location>
        <begin position="682"/>
        <end position="695"/>
    </location>
</feature>
<gene>
    <name evidence="2" type="ORF">LMXM_06_0670</name>
</gene>
<feature type="region of interest" description="Disordered" evidence="1">
    <location>
        <begin position="1"/>
        <end position="145"/>
    </location>
</feature>
<feature type="region of interest" description="Disordered" evidence="1">
    <location>
        <begin position="1311"/>
        <end position="1332"/>
    </location>
</feature>
<feature type="region of interest" description="Disordered" evidence="1">
    <location>
        <begin position="185"/>
        <end position="212"/>
    </location>
</feature>
<dbReference type="KEGG" id="lmi:LMXM_06_0670"/>
<dbReference type="GeneID" id="13453164"/>
<evidence type="ECO:0000313" key="2">
    <source>
        <dbReference type="EMBL" id="CBZ23548.1"/>
    </source>
</evidence>
<dbReference type="Proteomes" id="UP000007259">
    <property type="component" value="Chromosome 6"/>
</dbReference>
<feature type="compositionally biased region" description="Low complexity" evidence="1">
    <location>
        <begin position="974"/>
        <end position="995"/>
    </location>
</feature>
<dbReference type="OMA" id="DTAPCRR"/>
<feature type="compositionally biased region" description="Low complexity" evidence="1">
    <location>
        <begin position="297"/>
        <end position="309"/>
    </location>
</feature>
<feature type="compositionally biased region" description="Low complexity" evidence="1">
    <location>
        <begin position="905"/>
        <end position="935"/>
    </location>
</feature>
<feature type="region of interest" description="Disordered" evidence="1">
    <location>
        <begin position="725"/>
        <end position="753"/>
    </location>
</feature>
<feature type="region of interest" description="Disordered" evidence="1">
    <location>
        <begin position="897"/>
        <end position="1052"/>
    </location>
</feature>
<evidence type="ECO:0000256" key="1">
    <source>
        <dbReference type="SAM" id="MobiDB-lite"/>
    </source>
</evidence>
<protein>
    <submittedName>
        <fullName evidence="2">Uncharacterized protein</fullName>
    </submittedName>
</protein>
<feature type="region of interest" description="Disordered" evidence="1">
    <location>
        <begin position="1193"/>
        <end position="1224"/>
    </location>
</feature>
<dbReference type="EMBL" id="FR799559">
    <property type="protein sequence ID" value="CBZ23548.1"/>
    <property type="molecule type" value="Genomic_DNA"/>
</dbReference>
<dbReference type="PhylomeDB" id="E9AKU6"/>
<reference evidence="2 3" key="1">
    <citation type="journal article" date="2011" name="Genome Res.">
        <title>Chromosome and gene copy number variation allow major structural change between species and strains of Leishmania.</title>
        <authorList>
            <person name="Rogers M.B."/>
            <person name="Hilley J.D."/>
            <person name="Dickens N.J."/>
            <person name="Wilkes J."/>
            <person name="Bates P.A."/>
            <person name="Depledge D.P."/>
            <person name="Harris D."/>
            <person name="Her Y."/>
            <person name="Herzyk P."/>
            <person name="Imamura H."/>
            <person name="Otto T.D."/>
            <person name="Sanders M."/>
            <person name="Seeger K."/>
            <person name="Dujardin J.C."/>
            <person name="Berriman M."/>
            <person name="Smith D.F."/>
            <person name="Hertz-Fowler C."/>
            <person name="Mottram J.C."/>
        </authorList>
    </citation>
    <scope>NUCLEOTIDE SEQUENCE [LARGE SCALE GENOMIC DNA]</scope>
    <source>
        <strain evidence="2 3">MHOM/GT/2001/U1103</strain>
    </source>
</reference>
<feature type="region of interest" description="Disordered" evidence="1">
    <location>
        <begin position="1066"/>
        <end position="1105"/>
    </location>
</feature>
<feature type="region of interest" description="Disordered" evidence="1">
    <location>
        <begin position="297"/>
        <end position="325"/>
    </location>
</feature>
<feature type="compositionally biased region" description="Polar residues" evidence="1">
    <location>
        <begin position="469"/>
        <end position="478"/>
    </location>
</feature>
<feature type="region of interest" description="Disordered" evidence="1">
    <location>
        <begin position="621"/>
        <end position="706"/>
    </location>
</feature>
<accession>E9AKU6</accession>
<dbReference type="RefSeq" id="XP_003872080.1">
    <property type="nucleotide sequence ID" value="XM_003872031.1"/>
</dbReference>
<feature type="region of interest" description="Disordered" evidence="1">
    <location>
        <begin position="807"/>
        <end position="878"/>
    </location>
</feature>
<keyword evidence="3" id="KW-1185">Reference proteome</keyword>
<feature type="compositionally biased region" description="Low complexity" evidence="1">
    <location>
        <begin position="943"/>
        <end position="967"/>
    </location>
</feature>